<accession>A0ABR7LYM3</accession>
<evidence type="ECO:0000256" key="3">
    <source>
        <dbReference type="SAM" id="SignalP"/>
    </source>
</evidence>
<reference evidence="5 6" key="1">
    <citation type="submission" date="2020-06" db="EMBL/GenBank/DDBJ databases">
        <title>Actinomadura xiongansis sp. nov., isolated from soil of Baiyangdian.</title>
        <authorList>
            <person name="Zhang X."/>
        </authorList>
    </citation>
    <scope>NUCLEOTIDE SEQUENCE [LARGE SCALE GENOMIC DNA]</scope>
    <source>
        <strain evidence="5 6">HBUM206468</strain>
    </source>
</reference>
<feature type="domain" description="Beta-lactamase class A catalytic" evidence="4">
    <location>
        <begin position="87"/>
        <end position="279"/>
    </location>
</feature>
<evidence type="ECO:0000259" key="4">
    <source>
        <dbReference type="Pfam" id="PF13354"/>
    </source>
</evidence>
<dbReference type="Gene3D" id="3.40.710.10">
    <property type="entry name" value="DD-peptidase/beta-lactamase superfamily"/>
    <property type="match status" value="1"/>
</dbReference>
<dbReference type="GO" id="GO:0016787">
    <property type="term" value="F:hydrolase activity"/>
    <property type="evidence" value="ECO:0007669"/>
    <property type="project" value="UniProtKB-KW"/>
</dbReference>
<evidence type="ECO:0000256" key="2">
    <source>
        <dbReference type="ARBA" id="ARBA00030171"/>
    </source>
</evidence>
<gene>
    <name evidence="5" type="ORF">HKK74_30820</name>
</gene>
<comment type="caution">
    <text evidence="5">The sequence shown here is derived from an EMBL/GenBank/DDBJ whole genome shotgun (WGS) entry which is preliminary data.</text>
</comment>
<feature type="chain" id="PRO_5045951940" description="Beta-lactamase" evidence="3">
    <location>
        <begin position="22"/>
        <end position="337"/>
    </location>
</feature>
<dbReference type="PROSITE" id="PS51318">
    <property type="entry name" value="TAT"/>
    <property type="match status" value="1"/>
</dbReference>
<dbReference type="RefSeq" id="WP_187246902.1">
    <property type="nucleotide sequence ID" value="NZ_BAAAOK010000011.1"/>
</dbReference>
<evidence type="ECO:0000313" key="5">
    <source>
        <dbReference type="EMBL" id="MBC6469856.1"/>
    </source>
</evidence>
<dbReference type="Pfam" id="PF13354">
    <property type="entry name" value="Beta-lactamase2"/>
    <property type="match status" value="1"/>
</dbReference>
<dbReference type="PANTHER" id="PTHR35333">
    <property type="entry name" value="BETA-LACTAMASE"/>
    <property type="match status" value="1"/>
</dbReference>
<dbReference type="PANTHER" id="PTHR35333:SF3">
    <property type="entry name" value="BETA-LACTAMASE-TYPE TRANSPEPTIDASE FOLD CONTAINING PROTEIN"/>
    <property type="match status" value="1"/>
</dbReference>
<dbReference type="Proteomes" id="UP000805614">
    <property type="component" value="Unassembled WGS sequence"/>
</dbReference>
<sequence>MRHRVNRRSVLGLGGAAAASAATLGPLGPFVSPASADERIPPGLAGLKTVYAAQKRKAGGRWHSYVNAVQDGGTWRDVIADDVDFVIKGASVQKLAVALAVFDKVDRGLLRLDQKLDLPASIILGGSGTYHLQAAFGDDLTIANFLVAMLQVSDNTAVRMCGRVAPGPEINEILAAKGFTHTRVEPVEGNPNRFFLGTTTPREMHALVKGLADQTLLSAASSAAMLRVMRWSEVGYCDGVRRNMSSAERARIGIKYGANEDLRHEVGVIFDTAGAPVLVFSYFADQVGDVGNYGGTNPVVQAHAVLGRTMLDAVSGTTNTSARVRHPIEAFRSADSA</sequence>
<dbReference type="InterPro" id="IPR000871">
    <property type="entry name" value="Beta-lactam_class-A"/>
</dbReference>
<evidence type="ECO:0000313" key="6">
    <source>
        <dbReference type="Proteomes" id="UP000805614"/>
    </source>
</evidence>
<feature type="signal peptide" evidence="3">
    <location>
        <begin position="1"/>
        <end position="21"/>
    </location>
</feature>
<name>A0ABR7LYM3_9ACTN</name>
<evidence type="ECO:0000256" key="1">
    <source>
        <dbReference type="ARBA" id="ARBA00018879"/>
    </source>
</evidence>
<organism evidence="5 6">
    <name type="scientific">Actinomadura alba</name>
    <dbReference type="NCBI Taxonomy" id="406431"/>
    <lineage>
        <taxon>Bacteria</taxon>
        <taxon>Bacillati</taxon>
        <taxon>Actinomycetota</taxon>
        <taxon>Actinomycetes</taxon>
        <taxon>Streptosporangiales</taxon>
        <taxon>Thermomonosporaceae</taxon>
        <taxon>Actinomadura</taxon>
    </lineage>
</organism>
<keyword evidence="6" id="KW-1185">Reference proteome</keyword>
<dbReference type="InterPro" id="IPR006311">
    <property type="entry name" value="TAT_signal"/>
</dbReference>
<dbReference type="SUPFAM" id="SSF56601">
    <property type="entry name" value="beta-lactamase/transpeptidase-like"/>
    <property type="match status" value="1"/>
</dbReference>
<keyword evidence="5" id="KW-0378">Hydrolase</keyword>
<protein>
    <recommendedName>
        <fullName evidence="1">Beta-lactamase</fullName>
    </recommendedName>
    <alternativeName>
        <fullName evidence="2">Penicillinase</fullName>
    </alternativeName>
</protein>
<dbReference type="InterPro" id="IPR012338">
    <property type="entry name" value="Beta-lactam/transpept-like"/>
</dbReference>
<dbReference type="InterPro" id="IPR045155">
    <property type="entry name" value="Beta-lactam_cat"/>
</dbReference>
<keyword evidence="3" id="KW-0732">Signal</keyword>
<proteinExistence type="predicted"/>
<dbReference type="EMBL" id="JABVEC010000032">
    <property type="protein sequence ID" value="MBC6469856.1"/>
    <property type="molecule type" value="Genomic_DNA"/>
</dbReference>